<gene>
    <name evidence="1" type="ORF">SS1G_14290</name>
</gene>
<dbReference type="AlphaFoldDB" id="A7F9K9"/>
<accession>A7F9K9</accession>
<dbReference type="InParanoid" id="A7F9K9"/>
<proteinExistence type="predicted"/>
<dbReference type="HOGENOM" id="CLU_3392551_0_0_1"/>
<dbReference type="Proteomes" id="UP000001312">
    <property type="component" value="Unassembled WGS sequence"/>
</dbReference>
<protein>
    <submittedName>
        <fullName evidence="1">Uncharacterized protein</fullName>
    </submittedName>
</protein>
<sequence>MDKGGFRFKLNNIEDIANYILESRDAKRVGKL</sequence>
<dbReference type="GeneID" id="5480860"/>
<organism evidence="1 2">
    <name type="scientific">Sclerotinia sclerotiorum (strain ATCC 18683 / 1980 / Ss-1)</name>
    <name type="common">White mold</name>
    <name type="synonym">Whetzelinia sclerotiorum</name>
    <dbReference type="NCBI Taxonomy" id="665079"/>
    <lineage>
        <taxon>Eukaryota</taxon>
        <taxon>Fungi</taxon>
        <taxon>Dikarya</taxon>
        <taxon>Ascomycota</taxon>
        <taxon>Pezizomycotina</taxon>
        <taxon>Leotiomycetes</taxon>
        <taxon>Helotiales</taxon>
        <taxon>Sclerotiniaceae</taxon>
        <taxon>Sclerotinia</taxon>
    </lineage>
</organism>
<dbReference type="KEGG" id="ssl:SS1G_14290"/>
<dbReference type="EMBL" id="CH476651">
    <property type="protein sequence ID" value="EDO00420.1"/>
    <property type="molecule type" value="Genomic_DNA"/>
</dbReference>
<evidence type="ECO:0000313" key="2">
    <source>
        <dbReference type="Proteomes" id="UP000001312"/>
    </source>
</evidence>
<keyword evidence="2" id="KW-1185">Reference proteome</keyword>
<evidence type="ECO:0000313" key="1">
    <source>
        <dbReference type="EMBL" id="EDO00420.1"/>
    </source>
</evidence>
<dbReference type="RefSeq" id="XP_001584835.1">
    <property type="nucleotide sequence ID" value="XM_001584785.1"/>
</dbReference>
<reference evidence="2" key="1">
    <citation type="journal article" date="2011" name="PLoS Genet.">
        <title>Genomic analysis of the necrotrophic fungal pathogens Sclerotinia sclerotiorum and Botrytis cinerea.</title>
        <authorList>
            <person name="Amselem J."/>
            <person name="Cuomo C.A."/>
            <person name="van Kan J.A."/>
            <person name="Viaud M."/>
            <person name="Benito E.P."/>
            <person name="Couloux A."/>
            <person name="Coutinho P.M."/>
            <person name="de Vries R.P."/>
            <person name="Dyer P.S."/>
            <person name="Fillinger S."/>
            <person name="Fournier E."/>
            <person name="Gout L."/>
            <person name="Hahn M."/>
            <person name="Kohn L."/>
            <person name="Lapalu N."/>
            <person name="Plummer K.M."/>
            <person name="Pradier J.M."/>
            <person name="Quevillon E."/>
            <person name="Sharon A."/>
            <person name="Simon A."/>
            <person name="ten Have A."/>
            <person name="Tudzynski B."/>
            <person name="Tudzynski P."/>
            <person name="Wincker P."/>
            <person name="Andrew M."/>
            <person name="Anthouard V."/>
            <person name="Beever R.E."/>
            <person name="Beffa R."/>
            <person name="Benoit I."/>
            <person name="Bouzid O."/>
            <person name="Brault B."/>
            <person name="Chen Z."/>
            <person name="Choquer M."/>
            <person name="Collemare J."/>
            <person name="Cotton P."/>
            <person name="Danchin E.G."/>
            <person name="Da Silva C."/>
            <person name="Gautier A."/>
            <person name="Giraud C."/>
            <person name="Giraud T."/>
            <person name="Gonzalez C."/>
            <person name="Grossetete S."/>
            <person name="Guldener U."/>
            <person name="Henrissat B."/>
            <person name="Howlett B.J."/>
            <person name="Kodira C."/>
            <person name="Kretschmer M."/>
            <person name="Lappartient A."/>
            <person name="Leroch M."/>
            <person name="Levis C."/>
            <person name="Mauceli E."/>
            <person name="Neuveglise C."/>
            <person name="Oeser B."/>
            <person name="Pearson M."/>
            <person name="Poulain J."/>
            <person name="Poussereau N."/>
            <person name="Quesneville H."/>
            <person name="Rascle C."/>
            <person name="Schumacher J."/>
            <person name="Segurens B."/>
            <person name="Sexton A."/>
            <person name="Silva E."/>
            <person name="Sirven C."/>
            <person name="Soanes D.M."/>
            <person name="Talbot N.J."/>
            <person name="Templeton M."/>
            <person name="Yandava C."/>
            <person name="Yarden O."/>
            <person name="Zeng Q."/>
            <person name="Rollins J.A."/>
            <person name="Lebrun M.H."/>
            <person name="Dickman M."/>
        </authorList>
    </citation>
    <scope>NUCLEOTIDE SEQUENCE [LARGE SCALE GENOMIC DNA]</scope>
    <source>
        <strain evidence="2">ATCC 18683 / 1980 / Ss-1</strain>
    </source>
</reference>
<name>A7F9K9_SCLS1</name>